<accession>K5B9Z2</accession>
<dbReference type="GO" id="GO:0016791">
    <property type="term" value="F:phosphatase activity"/>
    <property type="evidence" value="ECO:0007669"/>
    <property type="project" value="TreeGrafter"/>
</dbReference>
<dbReference type="InterPro" id="IPR004843">
    <property type="entry name" value="Calcineurin-like_PHP"/>
</dbReference>
<dbReference type="STRING" id="1122247.GCA_000379865_03299"/>
<dbReference type="PANTHER" id="PTHR42850">
    <property type="entry name" value="METALLOPHOSPHOESTERASE"/>
    <property type="match status" value="1"/>
</dbReference>
<dbReference type="AlphaFoldDB" id="K5B9Z2"/>
<organism evidence="2 3">
    <name type="scientific">Mycolicibacterium hassiacum (strain DSM 44199 / CIP 105218 / JCM 12690 / 3849)</name>
    <name type="common">Mycobacterium hassiacum</name>
    <dbReference type="NCBI Taxonomy" id="1122247"/>
    <lineage>
        <taxon>Bacteria</taxon>
        <taxon>Bacillati</taxon>
        <taxon>Actinomycetota</taxon>
        <taxon>Actinomycetes</taxon>
        <taxon>Mycobacteriales</taxon>
        <taxon>Mycobacteriaceae</taxon>
        <taxon>Mycolicibacterium</taxon>
    </lineage>
</organism>
<dbReference type="PATRIC" id="fig|1122247.3.peg.4502"/>
<sequence length="336" mass="37659">MPMGVSDVAGVDVIGDVHGCATELELLLEELGYRRDGADAPYHHPRRRAVFVGDLIDRGPQQREVLRIVKAMVDAGSAEMVLGNHEFNALAYATEWPPGSGRFLRPHDDPTNPWSASNEAQHRAFLEQVPADERAGYLRWFWTLPLWLDLGGLRVVHACWHLPSIRTVAAALGTNRFGSLDHLVRASTEGDPLYTAVETLLKGPEISLAAYGQEPYLDKDGHPRDRARVRWWDAAATTLRDLAEMGGRFTTTDGRPYPPLPTLPVTDEHRAHIYRDPVPVCYGHYWRHGSPEYTHDWTDYTACVDFSAVKGGTLTAYRWCGETRIDPDHYVALGRT</sequence>
<dbReference type="Pfam" id="PF00149">
    <property type="entry name" value="Metallophos"/>
    <property type="match status" value="1"/>
</dbReference>
<dbReference type="Proteomes" id="UP000006265">
    <property type="component" value="Unassembled WGS sequence"/>
</dbReference>
<comment type="caution">
    <text evidence="2">The sequence shown here is derived from an EMBL/GenBank/DDBJ whole genome shotgun (WGS) entry which is preliminary data.</text>
</comment>
<evidence type="ECO:0000313" key="2">
    <source>
        <dbReference type="EMBL" id="EKF21335.1"/>
    </source>
</evidence>
<dbReference type="InterPro" id="IPR050126">
    <property type="entry name" value="Ap4A_hydrolase"/>
</dbReference>
<dbReference type="SUPFAM" id="SSF56300">
    <property type="entry name" value="Metallo-dependent phosphatases"/>
    <property type="match status" value="1"/>
</dbReference>
<dbReference type="InterPro" id="IPR029052">
    <property type="entry name" value="Metallo-depent_PP-like"/>
</dbReference>
<dbReference type="GO" id="GO:0005737">
    <property type="term" value="C:cytoplasm"/>
    <property type="evidence" value="ECO:0007669"/>
    <property type="project" value="TreeGrafter"/>
</dbReference>
<name>K5B9Z2_MYCHD</name>
<dbReference type="Gene3D" id="3.60.21.10">
    <property type="match status" value="1"/>
</dbReference>
<dbReference type="PANTHER" id="PTHR42850:SF7">
    <property type="entry name" value="BIS(5'-NUCLEOSYL)-TETRAPHOSPHATASE PRPE [ASYMMETRICAL]"/>
    <property type="match status" value="1"/>
</dbReference>
<reference evidence="2 3" key="1">
    <citation type="journal article" date="2012" name="J. Bacteriol.">
        <title>Genome sequence of Mycobacterium hassiacum DSM 44199, a rare source of heat-stable mycobacterial proteins.</title>
        <authorList>
            <person name="Tiago I."/>
            <person name="Maranha A."/>
            <person name="Mendes V."/>
            <person name="Alarico S."/>
            <person name="Moynihan P.J."/>
            <person name="Clarke A.J."/>
            <person name="Macedo-Ribeiro S."/>
            <person name="Pereira P.J."/>
            <person name="Empadinhas N."/>
        </authorList>
    </citation>
    <scope>NUCLEOTIDE SEQUENCE [LARGE SCALE GENOMIC DNA]</scope>
    <source>
        <strain evidence="3">DSM 44199 / CIP 105218 / JCM 12690 / 3849</strain>
    </source>
</reference>
<proteinExistence type="predicted"/>
<feature type="domain" description="Calcineurin-like phosphoesterase" evidence="1">
    <location>
        <begin position="12"/>
        <end position="111"/>
    </location>
</feature>
<keyword evidence="3" id="KW-1185">Reference proteome</keyword>
<evidence type="ECO:0000259" key="1">
    <source>
        <dbReference type="Pfam" id="PF00149"/>
    </source>
</evidence>
<dbReference type="eggNOG" id="COG0639">
    <property type="taxonomic scope" value="Bacteria"/>
</dbReference>
<protein>
    <submittedName>
        <fullName evidence="2">Calcineurin-like phosphoesterase family protein</fullName>
    </submittedName>
</protein>
<gene>
    <name evidence="2" type="ORF">C731_4702</name>
</gene>
<evidence type="ECO:0000313" key="3">
    <source>
        <dbReference type="Proteomes" id="UP000006265"/>
    </source>
</evidence>
<dbReference type="EMBL" id="AMRA01000149">
    <property type="protein sequence ID" value="EKF21335.1"/>
    <property type="molecule type" value="Genomic_DNA"/>
</dbReference>